<dbReference type="AlphaFoldDB" id="A0AB35MHA6"/>
<organism evidence="5 6">
    <name type="scientific">Demequina lignilytica</name>
    <dbReference type="NCBI Taxonomy" id="3051663"/>
    <lineage>
        <taxon>Bacteria</taxon>
        <taxon>Bacillati</taxon>
        <taxon>Actinomycetota</taxon>
        <taxon>Actinomycetes</taxon>
        <taxon>Micrococcales</taxon>
        <taxon>Demequinaceae</taxon>
        <taxon>Demequina</taxon>
    </lineage>
</organism>
<dbReference type="PROSITE" id="PS51186">
    <property type="entry name" value="GNAT"/>
    <property type="match status" value="1"/>
</dbReference>
<dbReference type="InterPro" id="IPR016181">
    <property type="entry name" value="Acyl_CoA_acyltransferase"/>
</dbReference>
<dbReference type="PANTHER" id="PTHR43792">
    <property type="entry name" value="GNAT FAMILY, PUTATIVE (AFU_ORTHOLOGUE AFUA_3G00765)-RELATED-RELATED"/>
    <property type="match status" value="1"/>
</dbReference>
<gene>
    <name evidence="5" type="ORF">QQ002_06445</name>
</gene>
<dbReference type="Proteomes" id="UP001172756">
    <property type="component" value="Unassembled WGS sequence"/>
</dbReference>
<evidence type="ECO:0000313" key="6">
    <source>
        <dbReference type="Proteomes" id="UP001172756"/>
    </source>
</evidence>
<dbReference type="InterPro" id="IPR000182">
    <property type="entry name" value="GNAT_dom"/>
</dbReference>
<evidence type="ECO:0000256" key="1">
    <source>
        <dbReference type="ARBA" id="ARBA00022679"/>
    </source>
</evidence>
<sequence>MTGYRLRRWTDADLPLLIAANAPEMTAHLGGPETDARVRRRHEQYIRGWDAGMPRMFSIRDGAGVGVGGIGWWVSEWDGRACFEAGWNVLPAFQRRGAASAALRLLVEDARAHRDVSGVAAPLLMACPNVDNDASNALCRSVGFARVGVIEEEYRGVDMTLNVWTCPLD</sequence>
<dbReference type="EMBL" id="JAUHQB010000003">
    <property type="protein sequence ID" value="MDN4483174.1"/>
    <property type="molecule type" value="Genomic_DNA"/>
</dbReference>
<evidence type="ECO:0000256" key="2">
    <source>
        <dbReference type="ARBA" id="ARBA00023315"/>
    </source>
</evidence>
<evidence type="ECO:0000313" key="5">
    <source>
        <dbReference type="EMBL" id="MDN4483174.1"/>
    </source>
</evidence>
<dbReference type="Pfam" id="PF13302">
    <property type="entry name" value="Acetyltransf_3"/>
    <property type="match status" value="1"/>
</dbReference>
<dbReference type="RefSeq" id="WP_301160096.1">
    <property type="nucleotide sequence ID" value="NZ_JAUHQB010000003.1"/>
</dbReference>
<proteinExistence type="inferred from homology"/>
<dbReference type="GO" id="GO:0005737">
    <property type="term" value="C:cytoplasm"/>
    <property type="evidence" value="ECO:0007669"/>
    <property type="project" value="TreeGrafter"/>
</dbReference>
<dbReference type="GO" id="GO:0008999">
    <property type="term" value="F:protein-N-terminal-alanine acetyltransferase activity"/>
    <property type="evidence" value="ECO:0007669"/>
    <property type="project" value="TreeGrafter"/>
</dbReference>
<keyword evidence="1" id="KW-0808">Transferase</keyword>
<feature type="domain" description="N-acetyltransferase" evidence="4">
    <location>
        <begin position="4"/>
        <end position="164"/>
    </location>
</feature>
<dbReference type="InterPro" id="IPR051531">
    <property type="entry name" value="N-acetyltransferase"/>
</dbReference>
<comment type="caution">
    <text evidence="5">The sequence shown here is derived from an EMBL/GenBank/DDBJ whole genome shotgun (WGS) entry which is preliminary data.</text>
</comment>
<dbReference type="Gene3D" id="3.40.630.30">
    <property type="match status" value="1"/>
</dbReference>
<comment type="similarity">
    <text evidence="3">Belongs to the acetyltransferase family. RimJ subfamily.</text>
</comment>
<protein>
    <submittedName>
        <fullName evidence="5">GNAT family N-acetyltransferase</fullName>
    </submittedName>
</protein>
<name>A0AB35MHA6_9MICO</name>
<evidence type="ECO:0000256" key="3">
    <source>
        <dbReference type="ARBA" id="ARBA00038502"/>
    </source>
</evidence>
<dbReference type="SUPFAM" id="SSF55729">
    <property type="entry name" value="Acyl-CoA N-acyltransferases (Nat)"/>
    <property type="match status" value="1"/>
</dbReference>
<keyword evidence="2" id="KW-0012">Acyltransferase</keyword>
<evidence type="ECO:0000259" key="4">
    <source>
        <dbReference type="PROSITE" id="PS51186"/>
    </source>
</evidence>
<reference evidence="5 6" key="1">
    <citation type="submission" date="2023-06" db="EMBL/GenBank/DDBJ databases">
        <title>SYSU T0a273.</title>
        <authorList>
            <person name="Gao L."/>
            <person name="Fang B.-Z."/>
            <person name="Li W.-J."/>
        </authorList>
    </citation>
    <scope>NUCLEOTIDE SEQUENCE [LARGE SCALE GENOMIC DNA]</scope>
    <source>
        <strain evidence="5 6">SYSU T0a273</strain>
    </source>
</reference>
<accession>A0AB35MHA6</accession>
<dbReference type="PANTHER" id="PTHR43792:SF8">
    <property type="entry name" value="[RIBOSOMAL PROTEIN US5]-ALANINE N-ACETYLTRANSFERASE"/>
    <property type="match status" value="1"/>
</dbReference>